<comment type="caution">
    <text evidence="1">The sequence shown here is derived from an EMBL/GenBank/DDBJ whole genome shotgun (WGS) entry which is preliminary data.</text>
</comment>
<accession>A0ABV2KBC6</accession>
<sequence>MKFIGRDMTKNNVEVETVVGAQDKVDAAKDSPTFTGVPKAPTAATGTNTTQVATTAYVQNAVAVAGDNTFAHGGKAYKYSLSLNSTGDGLVFGYEEI</sequence>
<reference evidence="1 2" key="1">
    <citation type="submission" date="2024-06" db="EMBL/GenBank/DDBJ databases">
        <title>Sorghum-associated microbial communities from plants grown in Nebraska, USA.</title>
        <authorList>
            <person name="Schachtman D."/>
        </authorList>
    </citation>
    <scope>NUCLEOTIDE SEQUENCE [LARGE SCALE GENOMIC DNA]</scope>
    <source>
        <strain evidence="1 2">1288</strain>
    </source>
</reference>
<dbReference type="EMBL" id="JBEPME010000005">
    <property type="protein sequence ID" value="MET3658392.1"/>
    <property type="molecule type" value="Genomic_DNA"/>
</dbReference>
<name>A0ABV2KBC6_SPOPS</name>
<gene>
    <name evidence="1" type="ORF">ABIC55_003509</name>
</gene>
<dbReference type="RefSeq" id="WP_354314034.1">
    <property type="nucleotide sequence ID" value="NZ_JBEPME010000005.1"/>
</dbReference>
<proteinExistence type="predicted"/>
<dbReference type="Proteomes" id="UP001549104">
    <property type="component" value="Unassembled WGS sequence"/>
</dbReference>
<organism evidence="1 2">
    <name type="scientific">Sporosarcina psychrophila</name>
    <name type="common">Bacillus psychrophilus</name>
    <dbReference type="NCBI Taxonomy" id="1476"/>
    <lineage>
        <taxon>Bacteria</taxon>
        <taxon>Bacillati</taxon>
        <taxon>Bacillota</taxon>
        <taxon>Bacilli</taxon>
        <taxon>Bacillales</taxon>
        <taxon>Caryophanaceae</taxon>
        <taxon>Sporosarcina</taxon>
    </lineage>
</organism>
<keyword evidence="2" id="KW-1185">Reference proteome</keyword>
<evidence type="ECO:0000313" key="2">
    <source>
        <dbReference type="Proteomes" id="UP001549104"/>
    </source>
</evidence>
<protein>
    <submittedName>
        <fullName evidence="1">Uncharacterized protein</fullName>
    </submittedName>
</protein>
<evidence type="ECO:0000313" key="1">
    <source>
        <dbReference type="EMBL" id="MET3658392.1"/>
    </source>
</evidence>